<dbReference type="Proteomes" id="UP001595625">
    <property type="component" value="Unassembled WGS sequence"/>
</dbReference>
<evidence type="ECO:0000256" key="3">
    <source>
        <dbReference type="ARBA" id="ARBA00022801"/>
    </source>
</evidence>
<keyword evidence="3 5" id="KW-0378">Hydrolase</keyword>
<dbReference type="EC" id="3.1.3.-" evidence="5"/>
<dbReference type="InterPro" id="IPR036412">
    <property type="entry name" value="HAD-like_sf"/>
</dbReference>
<dbReference type="PANTHER" id="PTHR46470:SF2">
    <property type="entry name" value="GLYCERALDEHYDE 3-PHOSPHATE PHOSPHATASE"/>
    <property type="match status" value="1"/>
</dbReference>
<dbReference type="NCBIfam" id="TIGR01549">
    <property type="entry name" value="HAD-SF-IA-v1"/>
    <property type="match status" value="1"/>
</dbReference>
<dbReference type="SFLD" id="SFLDG01135">
    <property type="entry name" value="C1.5.6:_HAD__Beta-PGM__Phospha"/>
    <property type="match status" value="1"/>
</dbReference>
<dbReference type="RefSeq" id="WP_117312849.1">
    <property type="nucleotide sequence ID" value="NZ_JBHRUJ010000017.1"/>
</dbReference>
<dbReference type="InterPro" id="IPR006439">
    <property type="entry name" value="HAD-SF_hydro_IA"/>
</dbReference>
<comment type="cofactor">
    <cofactor evidence="1">
        <name>Mg(2+)</name>
        <dbReference type="ChEBI" id="CHEBI:18420"/>
    </cofactor>
</comment>
<proteinExistence type="predicted"/>
<dbReference type="InterPro" id="IPR023214">
    <property type="entry name" value="HAD_sf"/>
</dbReference>
<dbReference type="NCBIfam" id="TIGR01509">
    <property type="entry name" value="HAD-SF-IA-v3"/>
    <property type="match status" value="1"/>
</dbReference>
<dbReference type="EMBL" id="JBHRUJ010000017">
    <property type="protein sequence ID" value="MFC3212339.1"/>
    <property type="molecule type" value="Genomic_DNA"/>
</dbReference>
<dbReference type="SUPFAM" id="SSF56784">
    <property type="entry name" value="HAD-like"/>
    <property type="match status" value="1"/>
</dbReference>
<sequence length="231" mass="26349">MIKAVIFDLDGTLLDRDKSVEKFVSNQYRRLIEVLGHIDQTDYMQRFIQLDDYGYVWKDKVYQQLVEEFNITEISQEQLLEDYLAHFAAHCVPFPHLIQMLEKLKAQQLQIGMITNGYTEFQAGNIEALGIEEYFDVILISEKEGLRKPDKRIFERALEHLGAEAEEAIFVGDHPANDVAASAGAGMISVWKRNAQWENAKAHFTIDALDEIPGIVQGLEHQAELGIKPSN</sequence>
<gene>
    <name evidence="5" type="ORF">ACFOEJ_14720</name>
</gene>
<name>A0ABV7KSD1_PLAOK</name>
<evidence type="ECO:0000256" key="1">
    <source>
        <dbReference type="ARBA" id="ARBA00001946"/>
    </source>
</evidence>
<dbReference type="PRINTS" id="PR00413">
    <property type="entry name" value="HADHALOGNASE"/>
</dbReference>
<evidence type="ECO:0000313" key="6">
    <source>
        <dbReference type="Proteomes" id="UP001595625"/>
    </source>
</evidence>
<comment type="caution">
    <text evidence="5">The sequence shown here is derived from an EMBL/GenBank/DDBJ whole genome shotgun (WGS) entry which is preliminary data.</text>
</comment>
<dbReference type="Pfam" id="PF13419">
    <property type="entry name" value="HAD_2"/>
    <property type="match status" value="1"/>
</dbReference>
<dbReference type="Gene3D" id="3.40.50.1000">
    <property type="entry name" value="HAD superfamily/HAD-like"/>
    <property type="match status" value="1"/>
</dbReference>
<evidence type="ECO:0000256" key="2">
    <source>
        <dbReference type="ARBA" id="ARBA00022723"/>
    </source>
</evidence>
<evidence type="ECO:0000256" key="4">
    <source>
        <dbReference type="ARBA" id="ARBA00022842"/>
    </source>
</evidence>
<dbReference type="SFLD" id="SFLDG01129">
    <property type="entry name" value="C1.5:_HAD__Beta-PGM__Phosphata"/>
    <property type="match status" value="1"/>
</dbReference>
<protein>
    <submittedName>
        <fullName evidence="5">HAD family hydrolase</fullName>
        <ecNumber evidence="5">3.1.3.-</ecNumber>
    </submittedName>
</protein>
<keyword evidence="4" id="KW-0460">Magnesium</keyword>
<evidence type="ECO:0000313" key="5">
    <source>
        <dbReference type="EMBL" id="MFC3212339.1"/>
    </source>
</evidence>
<dbReference type="GO" id="GO:0016787">
    <property type="term" value="F:hydrolase activity"/>
    <property type="evidence" value="ECO:0007669"/>
    <property type="project" value="UniProtKB-KW"/>
</dbReference>
<reference evidence="6" key="1">
    <citation type="journal article" date="2019" name="Int. J. Syst. Evol. Microbiol.">
        <title>The Global Catalogue of Microorganisms (GCM) 10K type strain sequencing project: providing services to taxonomists for standard genome sequencing and annotation.</title>
        <authorList>
            <consortium name="The Broad Institute Genomics Platform"/>
            <consortium name="The Broad Institute Genome Sequencing Center for Infectious Disease"/>
            <person name="Wu L."/>
            <person name="Ma J."/>
        </authorList>
    </citation>
    <scope>NUCLEOTIDE SEQUENCE [LARGE SCALE GENOMIC DNA]</scope>
    <source>
        <strain evidence="6">CCM 320</strain>
    </source>
</reference>
<dbReference type="InterPro" id="IPR041492">
    <property type="entry name" value="HAD_2"/>
</dbReference>
<accession>A0ABV7KSD1</accession>
<dbReference type="Gene3D" id="1.10.150.520">
    <property type="match status" value="1"/>
</dbReference>
<dbReference type="PANTHER" id="PTHR46470">
    <property type="entry name" value="N-ACYLNEURAMINATE-9-PHOSPHATASE"/>
    <property type="match status" value="1"/>
</dbReference>
<keyword evidence="2" id="KW-0479">Metal-binding</keyword>
<dbReference type="SFLD" id="SFLDS00003">
    <property type="entry name" value="Haloacid_Dehalogenase"/>
    <property type="match status" value="1"/>
</dbReference>
<organism evidence="5 6">
    <name type="scientific">Planomicrobium okeanokoites</name>
    <name type="common">Planococcus okeanokoites</name>
    <name type="synonym">Flavobacterium okeanokoites</name>
    <dbReference type="NCBI Taxonomy" id="244"/>
    <lineage>
        <taxon>Bacteria</taxon>
        <taxon>Bacillati</taxon>
        <taxon>Bacillota</taxon>
        <taxon>Bacilli</taxon>
        <taxon>Bacillales</taxon>
        <taxon>Caryophanaceae</taxon>
        <taxon>Planomicrobium</taxon>
    </lineage>
</organism>
<keyword evidence="6" id="KW-1185">Reference proteome</keyword>
<dbReference type="InterPro" id="IPR051400">
    <property type="entry name" value="HAD-like_hydrolase"/>
</dbReference>